<proteinExistence type="predicted"/>
<comment type="caution">
    <text evidence="1">The sequence shown here is derived from an EMBL/GenBank/DDBJ whole genome shotgun (WGS) entry which is preliminary data.</text>
</comment>
<dbReference type="EC" id="1.3.1.91" evidence="1"/>
<feature type="non-terminal residue" evidence="1">
    <location>
        <position position="1"/>
    </location>
</feature>
<name>A0ACC1JAK8_9FUNG</name>
<reference evidence="1" key="1">
    <citation type="submission" date="2022-07" db="EMBL/GenBank/DDBJ databases">
        <title>Phylogenomic reconstructions and comparative analyses of Kickxellomycotina fungi.</title>
        <authorList>
            <person name="Reynolds N.K."/>
            <person name="Stajich J.E."/>
            <person name="Barry K."/>
            <person name="Grigoriev I.V."/>
            <person name="Crous P."/>
            <person name="Smith M.E."/>
        </authorList>
    </citation>
    <scope>NUCLEOTIDE SEQUENCE</scope>
    <source>
        <strain evidence="1">NRRL 5244</strain>
    </source>
</reference>
<protein>
    <submittedName>
        <fullName evidence="1">tRNA-dihydrouridine synthase 2</fullName>
        <ecNumber evidence="1">1.3.1.91</ecNumber>
    </submittedName>
</protein>
<dbReference type="EMBL" id="JANBPW010001463">
    <property type="protein sequence ID" value="KAJ1944423.1"/>
    <property type="molecule type" value="Genomic_DNA"/>
</dbReference>
<accession>A0ACC1JAK8</accession>
<keyword evidence="1" id="KW-0560">Oxidoreductase</keyword>
<evidence type="ECO:0000313" key="1">
    <source>
        <dbReference type="EMBL" id="KAJ1944423.1"/>
    </source>
</evidence>
<gene>
    <name evidence="1" type="primary">dus2</name>
    <name evidence="1" type="ORF">FBU59_002604</name>
</gene>
<keyword evidence="2" id="KW-1185">Reference proteome</keyword>
<dbReference type="Proteomes" id="UP001150603">
    <property type="component" value="Unassembled WGS sequence"/>
</dbReference>
<sequence length="178" mass="19797">RLDAIIKAVPEIPVILNGDVFEYEDFERARKETGATSAMSARGVVENASVFRSAGKLPAIEVAHAYIQNCVRLANNYTNTKYSIMQMYTDTKSQVFVDMRSAKCYRDLCAALGLSKLYEEVGTKVLTERVDLNMNLGLKGKPATPSRKNKRAAHEPREKSPATDNVKADQVQAKRVKI</sequence>
<organism evidence="1 2">
    <name type="scientific">Linderina macrospora</name>
    <dbReference type="NCBI Taxonomy" id="4868"/>
    <lineage>
        <taxon>Eukaryota</taxon>
        <taxon>Fungi</taxon>
        <taxon>Fungi incertae sedis</taxon>
        <taxon>Zoopagomycota</taxon>
        <taxon>Kickxellomycotina</taxon>
        <taxon>Kickxellomycetes</taxon>
        <taxon>Kickxellales</taxon>
        <taxon>Kickxellaceae</taxon>
        <taxon>Linderina</taxon>
    </lineage>
</organism>
<evidence type="ECO:0000313" key="2">
    <source>
        <dbReference type="Proteomes" id="UP001150603"/>
    </source>
</evidence>